<reference evidence="2" key="1">
    <citation type="submission" date="2019-08" db="EMBL/GenBank/DDBJ databases">
        <authorList>
            <person name="Kucharzyk K."/>
            <person name="Murdoch R.W."/>
            <person name="Higgins S."/>
            <person name="Loffler F."/>
        </authorList>
    </citation>
    <scope>NUCLEOTIDE SEQUENCE</scope>
</reference>
<dbReference type="AlphaFoldDB" id="A0A645GAJ1"/>
<proteinExistence type="predicted"/>
<evidence type="ECO:0000313" key="2">
    <source>
        <dbReference type="EMBL" id="MPN23146.1"/>
    </source>
</evidence>
<protein>
    <submittedName>
        <fullName evidence="2">Uncharacterized protein</fullName>
    </submittedName>
</protein>
<name>A0A645GAJ1_9ZZZZ</name>
<sequence>MITRAEFTALVDRKIESNQDSAINRPSDFTDIKFWRTDAMRKSRNNKCFIALWVIVPMVTALAFMPKVIKDCIMRKYTSSF</sequence>
<dbReference type="EMBL" id="VSSQ01071563">
    <property type="protein sequence ID" value="MPN23146.1"/>
    <property type="molecule type" value="Genomic_DNA"/>
</dbReference>
<evidence type="ECO:0000256" key="1">
    <source>
        <dbReference type="SAM" id="Phobius"/>
    </source>
</evidence>
<feature type="transmembrane region" description="Helical" evidence="1">
    <location>
        <begin position="50"/>
        <end position="69"/>
    </location>
</feature>
<accession>A0A645GAJ1</accession>
<keyword evidence="1" id="KW-1133">Transmembrane helix</keyword>
<organism evidence="2">
    <name type="scientific">bioreactor metagenome</name>
    <dbReference type="NCBI Taxonomy" id="1076179"/>
    <lineage>
        <taxon>unclassified sequences</taxon>
        <taxon>metagenomes</taxon>
        <taxon>ecological metagenomes</taxon>
    </lineage>
</organism>
<keyword evidence="1" id="KW-0472">Membrane</keyword>
<keyword evidence="1" id="KW-0812">Transmembrane</keyword>
<gene>
    <name evidence="2" type="ORF">SDC9_170533</name>
</gene>
<comment type="caution">
    <text evidence="2">The sequence shown here is derived from an EMBL/GenBank/DDBJ whole genome shotgun (WGS) entry which is preliminary data.</text>
</comment>